<protein>
    <submittedName>
        <fullName evidence="1">Haloacid dehalogenase-like hydrolase</fullName>
    </submittedName>
</protein>
<dbReference type="AlphaFoldDB" id="E4L9Y8"/>
<dbReference type="Gene3D" id="1.10.150.240">
    <property type="entry name" value="Putative phosphatase, domain 2"/>
    <property type="match status" value="1"/>
</dbReference>
<dbReference type="InterPro" id="IPR050155">
    <property type="entry name" value="HAD-like_hydrolase_sf"/>
</dbReference>
<dbReference type="EMBL" id="AENT01000025">
    <property type="protein sequence ID" value="EFR42401.1"/>
    <property type="molecule type" value="Genomic_DNA"/>
</dbReference>
<dbReference type="GO" id="GO:0004713">
    <property type="term" value="F:protein tyrosine kinase activity"/>
    <property type="evidence" value="ECO:0007669"/>
    <property type="project" value="TreeGrafter"/>
</dbReference>
<organism evidence="1 2">
    <name type="scientific">Dialister micraerophilus UPII 345-E</name>
    <dbReference type="NCBI Taxonomy" id="910314"/>
    <lineage>
        <taxon>Bacteria</taxon>
        <taxon>Bacillati</taxon>
        <taxon>Bacillota</taxon>
        <taxon>Negativicutes</taxon>
        <taxon>Veillonellales</taxon>
        <taxon>Veillonellaceae</taxon>
        <taxon>Dialister</taxon>
    </lineage>
</organism>
<dbReference type="GO" id="GO:0016787">
    <property type="term" value="F:hydrolase activity"/>
    <property type="evidence" value="ECO:0007669"/>
    <property type="project" value="UniProtKB-KW"/>
</dbReference>
<gene>
    <name evidence="1" type="ORF">HMPREF9220_0149</name>
</gene>
<name>E4L9Y8_9FIRM</name>
<dbReference type="SFLD" id="SFLDG01129">
    <property type="entry name" value="C1.5:_HAD__Beta-PGM__Phosphata"/>
    <property type="match status" value="1"/>
</dbReference>
<dbReference type="InterPro" id="IPR023214">
    <property type="entry name" value="HAD_sf"/>
</dbReference>
<sequence>MDKYILFDLDGTISESSKGITKSVKYCLESVNIYENDLKKLEMFIGPPLNVAFKEVYGLNSKEISLALSNFRDYYEEKGMFECNLYKGINSLLKACHEEGMHLAVASSKPVEHVRAIINHFKLTPLFDFIGGSDIKDELENKTTKNNKEIVIRNALENLKINTKTSNLSITMVGDRKFDIAGGRANKIKTIGVSYGYGTKEELQKAGADKIVSTVCELQKELLNKD</sequence>
<comment type="caution">
    <text evidence="1">The sequence shown here is derived from an EMBL/GenBank/DDBJ whole genome shotgun (WGS) entry which is preliminary data.</text>
</comment>
<dbReference type="Gene3D" id="3.40.50.1000">
    <property type="entry name" value="HAD superfamily/HAD-like"/>
    <property type="match status" value="1"/>
</dbReference>
<dbReference type="InterPro" id="IPR036412">
    <property type="entry name" value="HAD-like_sf"/>
</dbReference>
<dbReference type="OrthoDB" id="9792518at2"/>
<dbReference type="PANTHER" id="PTHR43434">
    <property type="entry name" value="PHOSPHOGLYCOLATE PHOSPHATASE"/>
    <property type="match status" value="1"/>
</dbReference>
<dbReference type="GO" id="GO:0005829">
    <property type="term" value="C:cytosol"/>
    <property type="evidence" value="ECO:0007669"/>
    <property type="project" value="TreeGrafter"/>
</dbReference>
<dbReference type="eggNOG" id="COG0546">
    <property type="taxonomic scope" value="Bacteria"/>
</dbReference>
<evidence type="ECO:0000313" key="2">
    <source>
        <dbReference type="Proteomes" id="UP000004594"/>
    </source>
</evidence>
<reference evidence="1 2" key="1">
    <citation type="submission" date="2010-11" db="EMBL/GenBank/DDBJ databases">
        <authorList>
            <person name="Durkin A.S."/>
            <person name="Madupu R."/>
            <person name="Torralba M."/>
            <person name="Gillis M."/>
            <person name="Methe B."/>
            <person name="Sutton G."/>
            <person name="Nelson K.E."/>
        </authorList>
    </citation>
    <scope>NUCLEOTIDE SEQUENCE [LARGE SCALE GENOMIC DNA]</scope>
    <source>
        <strain evidence="1 2">UPII 345-E</strain>
    </source>
</reference>
<dbReference type="SFLD" id="SFLDS00003">
    <property type="entry name" value="Haloacid_Dehalogenase"/>
    <property type="match status" value="1"/>
</dbReference>
<dbReference type="InterPro" id="IPR041492">
    <property type="entry name" value="HAD_2"/>
</dbReference>
<dbReference type="InterPro" id="IPR023198">
    <property type="entry name" value="PGP-like_dom2"/>
</dbReference>
<evidence type="ECO:0000313" key="1">
    <source>
        <dbReference type="EMBL" id="EFR42401.1"/>
    </source>
</evidence>
<dbReference type="Proteomes" id="UP000004594">
    <property type="component" value="Unassembled WGS sequence"/>
</dbReference>
<dbReference type="PANTHER" id="PTHR43434:SF20">
    <property type="entry name" value="5'-NUCLEOTIDASE"/>
    <property type="match status" value="1"/>
</dbReference>
<accession>E4L9Y8</accession>
<dbReference type="Pfam" id="PF13419">
    <property type="entry name" value="HAD_2"/>
    <property type="match status" value="1"/>
</dbReference>
<dbReference type="SUPFAM" id="SSF56784">
    <property type="entry name" value="HAD-like"/>
    <property type="match status" value="1"/>
</dbReference>
<dbReference type="RefSeq" id="WP_007554977.1">
    <property type="nucleotide sequence ID" value="NZ_AENT01000025.1"/>
</dbReference>
<proteinExistence type="predicted"/>
<keyword evidence="1" id="KW-0378">Hydrolase</keyword>